<sequence length="891" mass="100854">MAHLLEEPSDLIEMNIDFLGEESKNCHEGPHLDQFPYEKEDGVEGDKAERCGRSSYLFTSSQPVSPNTITLAPPHARDFTPISPDYEDLISDEDEVGSGPLSPFETLPTELVQSIATQASFDQDLGRLALTSPTFATKVNFDGADVWRKRFLALYDYPILQSVHEFAIAYKVRRFILRKLDGRALALGQGDRAEHQLQVIKDMVLETYNTHKPHLPPPTFSKNLTAMASPSTSPWVLKLMGCALYENEKTKHGRPHMLFDTLQVTLSHLVLSQRPPVLLSLPSSRDNYDLARVYNYNRPLVTLLERPKNEPEDVCALRKSKRSAQLESPHRESGKTRYKVDMHTLLHIRNFWQRHFADDVQGIGENTYASMARSLVASGKTPQKWDRPLQEQVPLHTKWYGHYSCLHPWPKSRQDLEERQSCAEDWKHIDPMVLEFESSASNKDGTFWPPVFSTIPAFADVMLNDREQDYYNVVYLRGIAPFLELEHRDKHKNEQNDTEGDISDKLPKWHPFLASRVHGFVHDISDSAILGRKPRRERFSDTEKEEKEKAIPGWKHVVMIIYKPTSRQILSVLEHAMEDYGGASGAETNFNTADIWNGAEGTNGTDSQVPEQTQQTQVQNSTAGTTTQSTNTAAQDVVTTPNDAGADPTDEQIEARLHLQIIRRLKTYSEIYRKRADEIKNYIAPAASPYRINQKPKAPPKPLPALFSPQHIRQLEEAHSSGTYMTWDDGTIDYAYAYEGVIVPGGKIMLGRWWRIHGIEGMGQGKEVGPDAVGVEVRPVVQPETSGDASFEDESKKGKRKAKKQGAREGKRKSTRKKTKRRVACSDTDEGGEGEDEQDADYEDEEYGAEEDVEPEKEVEYEFVTMLNGEESRAVNACKGLERGPFVFWTG</sequence>
<evidence type="ECO:0008006" key="4">
    <source>
        <dbReference type="Google" id="ProtNLM"/>
    </source>
</evidence>
<evidence type="ECO:0000313" key="3">
    <source>
        <dbReference type="Proteomes" id="UP001345013"/>
    </source>
</evidence>
<name>A0ABR0KPJ4_9EURO</name>
<proteinExistence type="predicted"/>
<keyword evidence="3" id="KW-1185">Reference proteome</keyword>
<organism evidence="2 3">
    <name type="scientific">Lithohypha guttulata</name>
    <dbReference type="NCBI Taxonomy" id="1690604"/>
    <lineage>
        <taxon>Eukaryota</taxon>
        <taxon>Fungi</taxon>
        <taxon>Dikarya</taxon>
        <taxon>Ascomycota</taxon>
        <taxon>Pezizomycotina</taxon>
        <taxon>Eurotiomycetes</taxon>
        <taxon>Chaetothyriomycetidae</taxon>
        <taxon>Chaetothyriales</taxon>
        <taxon>Trichomeriaceae</taxon>
        <taxon>Lithohypha</taxon>
    </lineage>
</organism>
<comment type="caution">
    <text evidence="2">The sequence shown here is derived from an EMBL/GenBank/DDBJ whole genome shotgun (WGS) entry which is preliminary data.</text>
</comment>
<dbReference type="EMBL" id="JAVRRG010000006">
    <property type="protein sequence ID" value="KAK5100776.1"/>
    <property type="molecule type" value="Genomic_DNA"/>
</dbReference>
<accession>A0ABR0KPJ4</accession>
<feature type="compositionally biased region" description="Basic residues" evidence="1">
    <location>
        <begin position="797"/>
        <end position="823"/>
    </location>
</feature>
<dbReference type="Proteomes" id="UP001345013">
    <property type="component" value="Unassembled WGS sequence"/>
</dbReference>
<gene>
    <name evidence="2" type="ORF">LTR24_000922</name>
</gene>
<feature type="region of interest" description="Disordered" evidence="1">
    <location>
        <begin position="599"/>
        <end position="648"/>
    </location>
</feature>
<reference evidence="2 3" key="1">
    <citation type="submission" date="2023-08" db="EMBL/GenBank/DDBJ databases">
        <title>Black Yeasts Isolated from many extreme environments.</title>
        <authorList>
            <person name="Coleine C."/>
            <person name="Stajich J.E."/>
            <person name="Selbmann L."/>
        </authorList>
    </citation>
    <scope>NUCLEOTIDE SEQUENCE [LARGE SCALE GENOMIC DNA]</scope>
    <source>
        <strain evidence="2 3">CCFEE 5885</strain>
    </source>
</reference>
<evidence type="ECO:0000313" key="2">
    <source>
        <dbReference type="EMBL" id="KAK5100776.1"/>
    </source>
</evidence>
<protein>
    <recommendedName>
        <fullName evidence="4">F-box domain-containing protein</fullName>
    </recommendedName>
</protein>
<feature type="compositionally biased region" description="Low complexity" evidence="1">
    <location>
        <begin position="608"/>
        <end position="635"/>
    </location>
</feature>
<feature type="region of interest" description="Disordered" evidence="1">
    <location>
        <begin position="779"/>
        <end position="857"/>
    </location>
</feature>
<feature type="compositionally biased region" description="Acidic residues" evidence="1">
    <location>
        <begin position="827"/>
        <end position="857"/>
    </location>
</feature>
<evidence type="ECO:0000256" key="1">
    <source>
        <dbReference type="SAM" id="MobiDB-lite"/>
    </source>
</evidence>